<feature type="region of interest" description="Disordered" evidence="1">
    <location>
        <begin position="72"/>
        <end position="94"/>
    </location>
</feature>
<evidence type="ECO:0000313" key="3">
    <source>
        <dbReference type="EMBL" id="CAD9977326.1"/>
    </source>
</evidence>
<feature type="domain" description="Helicase-associated" evidence="2">
    <location>
        <begin position="224"/>
        <end position="298"/>
    </location>
</feature>
<name>A0A7S2YHT5_9STRA</name>
<feature type="domain" description="Helicase-associated" evidence="2">
    <location>
        <begin position="43"/>
        <end position="133"/>
    </location>
</feature>
<dbReference type="EMBL" id="HBHT01026004">
    <property type="protein sequence ID" value="CAD9977326.1"/>
    <property type="molecule type" value="Transcribed_RNA"/>
</dbReference>
<accession>A0A7S2YHT5</accession>
<evidence type="ECO:0000259" key="2">
    <source>
        <dbReference type="Pfam" id="PF03457"/>
    </source>
</evidence>
<evidence type="ECO:0000256" key="1">
    <source>
        <dbReference type="SAM" id="MobiDB-lite"/>
    </source>
</evidence>
<dbReference type="AlphaFoldDB" id="A0A7S2YHT5"/>
<organism evidence="3">
    <name type="scientific">Entomoneis paludosa</name>
    <dbReference type="NCBI Taxonomy" id="265537"/>
    <lineage>
        <taxon>Eukaryota</taxon>
        <taxon>Sar</taxon>
        <taxon>Stramenopiles</taxon>
        <taxon>Ochrophyta</taxon>
        <taxon>Bacillariophyta</taxon>
        <taxon>Bacillariophyceae</taxon>
        <taxon>Bacillariophycidae</taxon>
        <taxon>Entomoneidaceae</taxon>
        <taxon>Entomoneis</taxon>
    </lineage>
</organism>
<reference evidence="3" key="1">
    <citation type="submission" date="2021-01" db="EMBL/GenBank/DDBJ databases">
        <authorList>
            <person name="Corre E."/>
            <person name="Pelletier E."/>
            <person name="Niang G."/>
            <person name="Scheremetjew M."/>
            <person name="Finn R."/>
            <person name="Kale V."/>
            <person name="Holt S."/>
            <person name="Cochrane G."/>
            <person name="Meng A."/>
            <person name="Brown T."/>
            <person name="Cohen L."/>
        </authorList>
    </citation>
    <scope>NUCLEOTIDE SEQUENCE</scope>
    <source>
        <strain evidence="3">CCMP125</strain>
    </source>
</reference>
<feature type="domain" description="Helicase-associated" evidence="2">
    <location>
        <begin position="138"/>
        <end position="212"/>
    </location>
</feature>
<gene>
    <name evidence="3" type="ORF">APAL1065_LOCUS17449</name>
</gene>
<dbReference type="PANTHER" id="PTHR33418:SF1">
    <property type="entry name" value="HELICASE-ASSOCIATED DOMAIN-CONTAINING PROTEIN"/>
    <property type="match status" value="1"/>
</dbReference>
<protein>
    <recommendedName>
        <fullName evidence="2">Helicase-associated domain-containing protein</fullName>
    </recommendedName>
</protein>
<dbReference type="Gene3D" id="6.10.140.530">
    <property type="match status" value="2"/>
</dbReference>
<dbReference type="Pfam" id="PF03457">
    <property type="entry name" value="HA"/>
    <property type="match status" value="3"/>
</dbReference>
<dbReference type="PANTHER" id="PTHR33418">
    <property type="entry name" value="HELICASE-ASSOCIATED"/>
    <property type="match status" value="1"/>
</dbReference>
<dbReference type="InterPro" id="IPR005114">
    <property type="entry name" value="Helicase_assoc"/>
</dbReference>
<proteinExistence type="predicted"/>
<sequence>MTYGMPCFFDWRLSKKNTGCVSLLHWLDLPCSTETNHSFLMQDCLVPKRYKEDPKLGTWVDTQRVQYKKLKKKMEGHYDSDPNSAKSEDPEGYLAEAKAKPENPYAATAKTTAKPAVGRLTDDRIRRLEELGFVWSLRDDWMKHYEELRVYRSQFGNCNVPARYTQNRRLGIWVSAQRQLYKSLKTPGLDSKKQRPSSLTAERIDLLNNLGFTWTIRSRDNLGESWNQRLADLIEYKKRHGDCLVPSRYPENPELGVWVGTQRTNYRLYLKAKESGEQSSGASAMNEERIQQLEELGFVWSLRGQDTTRKEQPHGIFERLNMPAHLVQLSAEEAEARDLVRQVMEM</sequence>